<proteinExistence type="predicted"/>
<dbReference type="InterPro" id="IPR057499">
    <property type="entry name" value="Kelch_FKB95"/>
</dbReference>
<dbReference type="CDD" id="cd22152">
    <property type="entry name" value="F-box_AtAFR-like"/>
    <property type="match status" value="1"/>
</dbReference>
<dbReference type="Gene3D" id="2.130.10.80">
    <property type="entry name" value="Galactose oxidase/kelch, beta-propeller"/>
    <property type="match status" value="1"/>
</dbReference>
<name>A0ABQ7N8T8_BRACM</name>
<dbReference type="InterPro" id="IPR037293">
    <property type="entry name" value="Gal_Oxidase_central_sf"/>
</dbReference>
<dbReference type="SUPFAM" id="SSF81383">
    <property type="entry name" value="F-box domain"/>
    <property type="match status" value="1"/>
</dbReference>
<dbReference type="SUPFAM" id="SSF117281">
    <property type="entry name" value="Kelch motif"/>
    <property type="match status" value="1"/>
</dbReference>
<evidence type="ECO:0000313" key="2">
    <source>
        <dbReference type="EMBL" id="KAG5407312.1"/>
    </source>
</evidence>
<comment type="caution">
    <text evidence="2">The sequence shown here is derived from an EMBL/GenBank/DDBJ whole genome shotgun (WGS) entry which is preliminary data.</text>
</comment>
<dbReference type="Gene3D" id="1.20.1280.50">
    <property type="match status" value="1"/>
</dbReference>
<organism evidence="2 3">
    <name type="scientific">Brassica rapa subsp. trilocularis</name>
    <dbReference type="NCBI Taxonomy" id="1813537"/>
    <lineage>
        <taxon>Eukaryota</taxon>
        <taxon>Viridiplantae</taxon>
        <taxon>Streptophyta</taxon>
        <taxon>Embryophyta</taxon>
        <taxon>Tracheophyta</taxon>
        <taxon>Spermatophyta</taxon>
        <taxon>Magnoliopsida</taxon>
        <taxon>eudicotyledons</taxon>
        <taxon>Gunneridae</taxon>
        <taxon>Pentapetalae</taxon>
        <taxon>rosids</taxon>
        <taxon>malvids</taxon>
        <taxon>Brassicales</taxon>
        <taxon>Brassicaceae</taxon>
        <taxon>Brassiceae</taxon>
        <taxon>Brassica</taxon>
    </lineage>
</organism>
<accession>A0ABQ7N8T8</accession>
<dbReference type="InterPro" id="IPR050354">
    <property type="entry name" value="F-box/kelch-repeat_ARATH"/>
</dbReference>
<reference evidence="2 3" key="1">
    <citation type="submission" date="2021-03" db="EMBL/GenBank/DDBJ databases">
        <authorList>
            <person name="King G.J."/>
            <person name="Bancroft I."/>
            <person name="Baten A."/>
            <person name="Bloomfield J."/>
            <person name="Borpatragohain P."/>
            <person name="He Z."/>
            <person name="Irish N."/>
            <person name="Irwin J."/>
            <person name="Liu K."/>
            <person name="Mauleon R.P."/>
            <person name="Moore J."/>
            <person name="Morris R."/>
            <person name="Ostergaard L."/>
            <person name="Wang B."/>
            <person name="Wells R."/>
        </authorList>
    </citation>
    <scope>NUCLEOTIDE SEQUENCE [LARGE SCALE GENOMIC DNA]</scope>
    <source>
        <strain evidence="2">R-o-18</strain>
        <tissue evidence="2">Leaf</tissue>
    </source>
</reference>
<gene>
    <name evidence="2" type="primary">A03p064200.1_BraROA</name>
    <name evidence="2" type="ORF">IGI04_013431</name>
</gene>
<evidence type="ECO:0000259" key="1">
    <source>
        <dbReference type="PROSITE" id="PS50181"/>
    </source>
</evidence>
<dbReference type="InterPro" id="IPR001810">
    <property type="entry name" value="F-box_dom"/>
</dbReference>
<dbReference type="InterPro" id="IPR015915">
    <property type="entry name" value="Kelch-typ_b-propeller"/>
</dbReference>
<dbReference type="InterPro" id="IPR036047">
    <property type="entry name" value="F-box-like_dom_sf"/>
</dbReference>
<dbReference type="Pfam" id="PF25210">
    <property type="entry name" value="Kelch_FKB95"/>
    <property type="match status" value="1"/>
</dbReference>
<dbReference type="Proteomes" id="UP000823674">
    <property type="component" value="Chromosome A03"/>
</dbReference>
<evidence type="ECO:0000313" key="3">
    <source>
        <dbReference type="Proteomes" id="UP000823674"/>
    </source>
</evidence>
<dbReference type="EMBL" id="JADBGQ010000003">
    <property type="protein sequence ID" value="KAG5407312.1"/>
    <property type="molecule type" value="Genomic_DNA"/>
</dbReference>
<sequence length="435" mass="49024">MISDEVEPTKKKKTVPEPPSMFSSLPDEIIENILARISRWNYPSLSLVSKRFHSLLSSMDIYRARSQIGSNETCLYIWLKLPGHPCASWFSVAFWRMHKMIVIKHLYYLLYINHEEPFSSVRIFDCRSHTWRDAPNMTVAREDAQTVLLDEKIYVMGGCDIDKYNANWIESWTAFPGPGVDELCNHFRKRRCYNVNVFEGIIYLLAEISSFLSDDSVEAWSEIGKVICCCTRSGYLMWSASEIEGREWREIKGLEKLREHPTRCLENGSDFGLVANFYLHIPVLATNTNDSMDVRCGEKLSVLMSLPFPSNHMKDLVVLLLVNKVKANSCQDPLGSCLQCDERCKAKHGPTGQASCDNRNQLCTCYYTCGPPSPTPPHQKQCYGGTGLCSSACNQNCAQKYLGGSGFCESIGNTRLCKCHPIVSTTSPVAVPACL</sequence>
<dbReference type="PANTHER" id="PTHR24414:SF125">
    <property type="entry name" value="F-BOX DOMAIN-CONTAINING PROTEIN"/>
    <property type="match status" value="1"/>
</dbReference>
<feature type="domain" description="F-box" evidence="1">
    <location>
        <begin position="19"/>
        <end position="65"/>
    </location>
</feature>
<protein>
    <recommendedName>
        <fullName evidence="1">F-box domain-containing protein</fullName>
    </recommendedName>
</protein>
<dbReference type="Pfam" id="PF00646">
    <property type="entry name" value="F-box"/>
    <property type="match status" value="1"/>
</dbReference>
<dbReference type="PROSITE" id="PS50181">
    <property type="entry name" value="FBOX"/>
    <property type="match status" value="1"/>
</dbReference>
<keyword evidence="3" id="KW-1185">Reference proteome</keyword>
<dbReference type="PANTHER" id="PTHR24414">
    <property type="entry name" value="F-BOX/KELCH-REPEAT PROTEIN SKIP4"/>
    <property type="match status" value="1"/>
</dbReference>
<dbReference type="SMART" id="SM00256">
    <property type="entry name" value="FBOX"/>
    <property type="match status" value="1"/>
</dbReference>